<reference evidence="3 4" key="1">
    <citation type="submission" date="2018-11" db="EMBL/GenBank/DDBJ databases">
        <title>Genome sequence of Apiotrichum porosum DSM 27194.</title>
        <authorList>
            <person name="Aliyu H."/>
            <person name="Gorte O."/>
            <person name="Ochsenreither K."/>
        </authorList>
    </citation>
    <scope>NUCLEOTIDE SEQUENCE [LARGE SCALE GENOMIC DNA]</scope>
    <source>
        <strain evidence="3 4">DSM 27194</strain>
    </source>
</reference>
<gene>
    <name evidence="3" type="ORF">EHS24_001581</name>
</gene>
<feature type="domain" description="VOC" evidence="2">
    <location>
        <begin position="90"/>
        <end position="215"/>
    </location>
</feature>
<dbReference type="InterPro" id="IPR004360">
    <property type="entry name" value="Glyas_Fos-R_dOase_dom"/>
</dbReference>
<proteinExistence type="predicted"/>
<dbReference type="InterPro" id="IPR029068">
    <property type="entry name" value="Glyas_Bleomycin-R_OHBP_Dase"/>
</dbReference>
<accession>A0A427XKV1</accession>
<dbReference type="Proteomes" id="UP000279236">
    <property type="component" value="Unassembled WGS sequence"/>
</dbReference>
<dbReference type="EMBL" id="RSCE01000010">
    <property type="protein sequence ID" value="RSH79529.1"/>
    <property type="molecule type" value="Genomic_DNA"/>
</dbReference>
<dbReference type="CDD" id="cd08357">
    <property type="entry name" value="VOC_like"/>
    <property type="match status" value="1"/>
</dbReference>
<evidence type="ECO:0000313" key="3">
    <source>
        <dbReference type="EMBL" id="RSH79529.1"/>
    </source>
</evidence>
<dbReference type="OrthoDB" id="2580091at2759"/>
<name>A0A427XKV1_9TREE</name>
<protein>
    <recommendedName>
        <fullName evidence="2">VOC domain-containing protein</fullName>
    </recommendedName>
</protein>
<dbReference type="PANTHER" id="PTHR39434">
    <property type="match status" value="1"/>
</dbReference>
<feature type="compositionally biased region" description="Polar residues" evidence="1">
    <location>
        <begin position="49"/>
        <end position="68"/>
    </location>
</feature>
<dbReference type="GeneID" id="39586124"/>
<keyword evidence="4" id="KW-1185">Reference proteome</keyword>
<dbReference type="PANTHER" id="PTHR39434:SF1">
    <property type="entry name" value="VOC DOMAIN-CONTAINING PROTEIN"/>
    <property type="match status" value="1"/>
</dbReference>
<evidence type="ECO:0000313" key="4">
    <source>
        <dbReference type="Proteomes" id="UP000279236"/>
    </source>
</evidence>
<dbReference type="RefSeq" id="XP_028474676.1">
    <property type="nucleotide sequence ID" value="XM_028617369.1"/>
</dbReference>
<comment type="caution">
    <text evidence="3">The sequence shown here is derived from an EMBL/GenBank/DDBJ whole genome shotgun (WGS) entry which is preliminary data.</text>
</comment>
<evidence type="ECO:0000256" key="1">
    <source>
        <dbReference type="SAM" id="MobiDB-lite"/>
    </source>
</evidence>
<organism evidence="3 4">
    <name type="scientific">Apiotrichum porosum</name>
    <dbReference type="NCBI Taxonomy" id="105984"/>
    <lineage>
        <taxon>Eukaryota</taxon>
        <taxon>Fungi</taxon>
        <taxon>Dikarya</taxon>
        <taxon>Basidiomycota</taxon>
        <taxon>Agaricomycotina</taxon>
        <taxon>Tremellomycetes</taxon>
        <taxon>Trichosporonales</taxon>
        <taxon>Trichosporonaceae</taxon>
        <taxon>Apiotrichum</taxon>
    </lineage>
</organism>
<dbReference type="SUPFAM" id="SSF54593">
    <property type="entry name" value="Glyoxalase/Bleomycin resistance protein/Dihydroxybiphenyl dioxygenase"/>
    <property type="match status" value="1"/>
</dbReference>
<sequence>MWESCLGIARGSSTMPGNVADIVHPSPTRRDRKIASVHLGLKWGVSASPTRRSFASPESTRPVTSEPRTPQPLRSPFNASTMTAATQVRSLFHLAYHVRNLNTARSFYRDILGCEEGRSTDTWVDFNFFGHQISLHLGEPFATTNTGKVGNHMVPMPHLGAILELPDWEALAGRLKKADTQFVIEPQVRFEGQPGEQWTMFFRDPCGNPIEIKGFRSLDTVYNT</sequence>
<dbReference type="InterPro" id="IPR037523">
    <property type="entry name" value="VOC_core"/>
</dbReference>
<evidence type="ECO:0000259" key="2">
    <source>
        <dbReference type="PROSITE" id="PS51819"/>
    </source>
</evidence>
<feature type="region of interest" description="Disordered" evidence="1">
    <location>
        <begin position="49"/>
        <end position="78"/>
    </location>
</feature>
<dbReference type="Pfam" id="PF00903">
    <property type="entry name" value="Glyoxalase"/>
    <property type="match status" value="1"/>
</dbReference>
<dbReference type="AlphaFoldDB" id="A0A427XKV1"/>
<dbReference type="Gene3D" id="3.10.180.10">
    <property type="entry name" value="2,3-Dihydroxybiphenyl 1,2-Dioxygenase, domain 1"/>
    <property type="match status" value="1"/>
</dbReference>
<dbReference type="PROSITE" id="PS51819">
    <property type="entry name" value="VOC"/>
    <property type="match status" value="1"/>
</dbReference>